<evidence type="ECO:0000256" key="4">
    <source>
        <dbReference type="ARBA" id="ARBA00022617"/>
    </source>
</evidence>
<keyword evidence="8 13" id="KW-0560">Oxidoreductase</keyword>
<dbReference type="InterPro" id="IPR036396">
    <property type="entry name" value="Cyt_P450_sf"/>
</dbReference>
<comment type="similarity">
    <text evidence="3 13">Belongs to the cytochrome P450 family.</text>
</comment>
<reference evidence="14" key="1">
    <citation type="journal article" date="2020" name="bioRxiv">
        <title>Genomic and phenotypic heterogeneity of clinical isolates of the human pathogens Aspergillus fumigatus, Aspergillus lentulus and Aspergillus fumigatiaffinis.</title>
        <authorList>
            <person name="dos Santos R.A.C."/>
            <person name="Steenwyk J.L."/>
            <person name="Rivero-Menendez O."/>
            <person name="Mead M.E."/>
            <person name="Silva L.P."/>
            <person name="Bastos R.W."/>
            <person name="Alastruey-Izquierdo A."/>
            <person name="Goldman G.H."/>
            <person name="Rokas A."/>
        </authorList>
    </citation>
    <scope>NUCLEOTIDE SEQUENCE</scope>
    <source>
        <strain evidence="14">CNM-CM6805</strain>
    </source>
</reference>
<keyword evidence="5" id="KW-0812">Transmembrane</keyword>
<sequence>MVNEKSLFQIRSSHVQRRFLQDARNLIKAGFSKAPIFRVHSDNGIKTMLAPEYVNEIRAHPVLSFGRAITLEFHSDIHGFEPFNQLASSDEIFQDAIRMKLTQNLRSVTKPLADETSIVLEKHWSNDAMALKPTILKMVAQLSSKVFLGDKICRNADWLRITVDYTVDTFLAAEDLRLWPRLMRPIMANFLPSCRKIRRELKEATEIITPVLEERRRDLEAARKANQPPKRYDDAMQWMEECAKGRPYPPAEAQMAFSIVAIHTTSDMLTQVLLGLCAHPEVIQPLREEIVAVIQEEGWKKTALYKLKLMDSVLKKSQRIKPVNITSMRRLALEDIKLSDGTLIPKGSSLLVSSHKMWDPDVYPNPETFDPYRFLRLRDTPGHETSAQLVSPSPEHLGFGYGKHACPGRFFAANEVKIALCHILLKYDFKLPDGYTPTVRRRGISLSADPSAKLVIRRRQEEIAL</sequence>
<evidence type="ECO:0000313" key="14">
    <source>
        <dbReference type="EMBL" id="KAF4234991.1"/>
    </source>
</evidence>
<reference evidence="14" key="2">
    <citation type="submission" date="2020-04" db="EMBL/GenBank/DDBJ databases">
        <authorList>
            <person name="Santos R.A.C."/>
            <person name="Steenwyk J.L."/>
            <person name="Rivero-Menendez O."/>
            <person name="Mead M.E."/>
            <person name="Silva L.P."/>
            <person name="Bastos R.W."/>
            <person name="Alastruey-Izquierdo A."/>
            <person name="Goldman G.H."/>
            <person name="Rokas A."/>
        </authorList>
    </citation>
    <scope>NUCLEOTIDE SEQUENCE</scope>
    <source>
        <strain evidence="14">CNM-CM6805</strain>
    </source>
</reference>
<dbReference type="Pfam" id="PF00067">
    <property type="entry name" value="p450"/>
    <property type="match status" value="1"/>
</dbReference>
<dbReference type="EMBL" id="JAAAPX010000063">
    <property type="protein sequence ID" value="KAF4234991.1"/>
    <property type="molecule type" value="Genomic_DNA"/>
</dbReference>
<evidence type="ECO:0000256" key="13">
    <source>
        <dbReference type="RuleBase" id="RU000461"/>
    </source>
</evidence>
<evidence type="ECO:0000256" key="9">
    <source>
        <dbReference type="ARBA" id="ARBA00023004"/>
    </source>
</evidence>
<evidence type="ECO:0008006" key="16">
    <source>
        <dbReference type="Google" id="ProtNLM"/>
    </source>
</evidence>
<proteinExistence type="inferred from homology"/>
<accession>A0A8H4H363</accession>
<dbReference type="CDD" id="cd11041">
    <property type="entry name" value="CYP503A1-like"/>
    <property type="match status" value="1"/>
</dbReference>
<evidence type="ECO:0000256" key="11">
    <source>
        <dbReference type="ARBA" id="ARBA00023136"/>
    </source>
</evidence>
<keyword evidence="6 12" id="KW-0479">Metal-binding</keyword>
<evidence type="ECO:0000256" key="1">
    <source>
        <dbReference type="ARBA" id="ARBA00001971"/>
    </source>
</evidence>
<dbReference type="GO" id="GO:0020037">
    <property type="term" value="F:heme binding"/>
    <property type="evidence" value="ECO:0007669"/>
    <property type="project" value="InterPro"/>
</dbReference>
<name>A0A8H4H363_9EURO</name>
<dbReference type="PRINTS" id="PR00465">
    <property type="entry name" value="EP450IV"/>
</dbReference>
<evidence type="ECO:0000256" key="7">
    <source>
        <dbReference type="ARBA" id="ARBA00022989"/>
    </source>
</evidence>
<organism evidence="14 15">
    <name type="scientific">Aspergillus fumigatiaffinis</name>
    <dbReference type="NCBI Taxonomy" id="340414"/>
    <lineage>
        <taxon>Eukaryota</taxon>
        <taxon>Fungi</taxon>
        <taxon>Dikarya</taxon>
        <taxon>Ascomycota</taxon>
        <taxon>Pezizomycotina</taxon>
        <taxon>Eurotiomycetes</taxon>
        <taxon>Eurotiomycetidae</taxon>
        <taxon>Eurotiales</taxon>
        <taxon>Aspergillaceae</taxon>
        <taxon>Aspergillus</taxon>
        <taxon>Aspergillus subgen. Fumigati</taxon>
    </lineage>
</organism>
<evidence type="ECO:0000256" key="10">
    <source>
        <dbReference type="ARBA" id="ARBA00023033"/>
    </source>
</evidence>
<dbReference type="FunFam" id="1.10.630.10:FF:000059">
    <property type="entry name" value="Cytochrome P450 monooxygenase"/>
    <property type="match status" value="1"/>
</dbReference>
<protein>
    <recommendedName>
        <fullName evidence="16">Cytochrome P450</fullName>
    </recommendedName>
</protein>
<dbReference type="SUPFAM" id="SSF48264">
    <property type="entry name" value="Cytochrome P450"/>
    <property type="match status" value="1"/>
</dbReference>
<dbReference type="PROSITE" id="PS00086">
    <property type="entry name" value="CYTOCHROME_P450"/>
    <property type="match status" value="1"/>
</dbReference>
<keyword evidence="4 12" id="KW-0349">Heme</keyword>
<evidence type="ECO:0000256" key="3">
    <source>
        <dbReference type="ARBA" id="ARBA00010617"/>
    </source>
</evidence>
<dbReference type="Proteomes" id="UP000653565">
    <property type="component" value="Unassembled WGS sequence"/>
</dbReference>
<dbReference type="GO" id="GO:0005506">
    <property type="term" value="F:iron ion binding"/>
    <property type="evidence" value="ECO:0007669"/>
    <property type="project" value="InterPro"/>
</dbReference>
<keyword evidence="15" id="KW-1185">Reference proteome</keyword>
<evidence type="ECO:0000256" key="2">
    <source>
        <dbReference type="ARBA" id="ARBA00004167"/>
    </source>
</evidence>
<evidence type="ECO:0000256" key="8">
    <source>
        <dbReference type="ARBA" id="ARBA00023002"/>
    </source>
</evidence>
<keyword evidence="9 12" id="KW-0408">Iron</keyword>
<comment type="cofactor">
    <cofactor evidence="1 12">
        <name>heme</name>
        <dbReference type="ChEBI" id="CHEBI:30413"/>
    </cofactor>
</comment>
<keyword evidence="7" id="KW-1133">Transmembrane helix</keyword>
<dbReference type="InterPro" id="IPR002403">
    <property type="entry name" value="Cyt_P450_E_grp-IV"/>
</dbReference>
<dbReference type="PANTHER" id="PTHR46206:SF2">
    <property type="entry name" value="CYTOCHROME P450 MONOOXYGENASE AUSG-RELATED"/>
    <property type="match status" value="1"/>
</dbReference>
<keyword evidence="10 13" id="KW-0503">Monooxygenase</keyword>
<evidence type="ECO:0000313" key="15">
    <source>
        <dbReference type="Proteomes" id="UP000653565"/>
    </source>
</evidence>
<feature type="binding site" description="axial binding residue" evidence="12">
    <location>
        <position position="406"/>
    </location>
    <ligand>
        <name>heme</name>
        <dbReference type="ChEBI" id="CHEBI:30413"/>
    </ligand>
    <ligandPart>
        <name>Fe</name>
        <dbReference type="ChEBI" id="CHEBI:18248"/>
    </ligandPart>
</feature>
<dbReference type="Gene3D" id="1.10.630.10">
    <property type="entry name" value="Cytochrome P450"/>
    <property type="match status" value="1"/>
</dbReference>
<dbReference type="GO" id="GO:0016705">
    <property type="term" value="F:oxidoreductase activity, acting on paired donors, with incorporation or reduction of molecular oxygen"/>
    <property type="evidence" value="ECO:0007669"/>
    <property type="project" value="InterPro"/>
</dbReference>
<dbReference type="InterPro" id="IPR001128">
    <property type="entry name" value="Cyt_P450"/>
</dbReference>
<dbReference type="GO" id="GO:0019748">
    <property type="term" value="P:secondary metabolic process"/>
    <property type="evidence" value="ECO:0007669"/>
    <property type="project" value="UniProtKB-ARBA"/>
</dbReference>
<dbReference type="AlphaFoldDB" id="A0A8H4H363"/>
<dbReference type="GO" id="GO:0004497">
    <property type="term" value="F:monooxygenase activity"/>
    <property type="evidence" value="ECO:0007669"/>
    <property type="project" value="UniProtKB-KW"/>
</dbReference>
<comment type="subcellular location">
    <subcellularLocation>
        <location evidence="2">Membrane</location>
        <topology evidence="2">Single-pass membrane protein</topology>
    </subcellularLocation>
</comment>
<evidence type="ECO:0000256" key="12">
    <source>
        <dbReference type="PIRSR" id="PIRSR602403-1"/>
    </source>
</evidence>
<keyword evidence="11" id="KW-0472">Membrane</keyword>
<evidence type="ECO:0000256" key="5">
    <source>
        <dbReference type="ARBA" id="ARBA00022692"/>
    </source>
</evidence>
<gene>
    <name evidence="14" type="ORF">CNMCM6805_008300</name>
</gene>
<evidence type="ECO:0000256" key="6">
    <source>
        <dbReference type="ARBA" id="ARBA00022723"/>
    </source>
</evidence>
<dbReference type="GO" id="GO:0016020">
    <property type="term" value="C:membrane"/>
    <property type="evidence" value="ECO:0007669"/>
    <property type="project" value="UniProtKB-SubCell"/>
</dbReference>
<dbReference type="PANTHER" id="PTHR46206">
    <property type="entry name" value="CYTOCHROME P450"/>
    <property type="match status" value="1"/>
</dbReference>
<dbReference type="OrthoDB" id="1844152at2759"/>
<comment type="caution">
    <text evidence="14">The sequence shown here is derived from an EMBL/GenBank/DDBJ whole genome shotgun (WGS) entry which is preliminary data.</text>
</comment>
<dbReference type="InterPro" id="IPR017972">
    <property type="entry name" value="Cyt_P450_CS"/>
</dbReference>